<feature type="region of interest" description="Disordered" evidence="1">
    <location>
        <begin position="1"/>
        <end position="20"/>
    </location>
</feature>
<dbReference type="EMBL" id="LAZR01048585">
    <property type="protein sequence ID" value="KKK91589.1"/>
    <property type="molecule type" value="Genomic_DNA"/>
</dbReference>
<evidence type="ECO:0000313" key="2">
    <source>
        <dbReference type="EMBL" id="KKK91589.1"/>
    </source>
</evidence>
<gene>
    <name evidence="2" type="ORF">LCGC14_2711460</name>
</gene>
<evidence type="ECO:0000256" key="1">
    <source>
        <dbReference type="SAM" id="MobiDB-lite"/>
    </source>
</evidence>
<proteinExistence type="predicted"/>
<protein>
    <submittedName>
        <fullName evidence="2">Uncharacterized protein</fullName>
    </submittedName>
</protein>
<accession>A0A0F9BLS8</accession>
<organism evidence="2">
    <name type="scientific">marine sediment metagenome</name>
    <dbReference type="NCBI Taxonomy" id="412755"/>
    <lineage>
        <taxon>unclassified sequences</taxon>
        <taxon>metagenomes</taxon>
        <taxon>ecological metagenomes</taxon>
    </lineage>
</organism>
<reference evidence="2" key="1">
    <citation type="journal article" date="2015" name="Nature">
        <title>Complex archaea that bridge the gap between prokaryotes and eukaryotes.</title>
        <authorList>
            <person name="Spang A."/>
            <person name="Saw J.H."/>
            <person name="Jorgensen S.L."/>
            <person name="Zaremba-Niedzwiedzka K."/>
            <person name="Martijn J."/>
            <person name="Lind A.E."/>
            <person name="van Eijk R."/>
            <person name="Schleper C."/>
            <person name="Guy L."/>
            <person name="Ettema T.J."/>
        </authorList>
    </citation>
    <scope>NUCLEOTIDE SEQUENCE</scope>
</reference>
<feature type="non-terminal residue" evidence="2">
    <location>
        <position position="41"/>
    </location>
</feature>
<sequence>MREKIPLASQSHGKPKPILIDHPSAKNQIIRLVKIGVANLL</sequence>
<name>A0A0F9BLS8_9ZZZZ</name>
<comment type="caution">
    <text evidence="2">The sequence shown here is derived from an EMBL/GenBank/DDBJ whole genome shotgun (WGS) entry which is preliminary data.</text>
</comment>
<dbReference type="AlphaFoldDB" id="A0A0F9BLS8"/>